<evidence type="ECO:0000256" key="4">
    <source>
        <dbReference type="ARBA" id="ARBA00023204"/>
    </source>
</evidence>
<sequence length="882" mass="94984">MASPAKRRRVSPAKAQPARSNSGSGNSGSSSHQPSVLNFFGAAASSPSKPPEPTARDSSREGTAADTDEDVILLDVSRRPAGGPGANHSVASSSSSSHRLPGSPGRSDSLSKKEANVPCPICGRPFPYRQIAAHASSCLDFQAPTSPDPAPVASGSGSSFSARPSATSPAAGALKSPELPSGAPQARALRSATPLFEASNSATANALPQSTAVEPATTSANVFTHLMKSHATLKQWASADAAEAKNAAVKGRPHTSSPRSVPFYKIVTGTPISVDAFRFGKIEGCTAYFLTHFHGDHYGGLSANWRWGYIYGSRTTCELVKSHLGVHPKWVRELPMEEKTLIEDTGGVSVTLVDANHCPGSCLFLFEGPQTVDILRPGQSRFFGKKHFRALHCGDFRASPRHTNHPLVLGIKPAAGPAEIEAPLLNKTSGVSSSVKSLFGPQMSGSASVHDGKSSSPAAASPSAARTKALKLDTVYLDTTYLNPRYCFPAQEEVVQACADLVLREATRLQGSIQAAALKKGGNSPTREEGSFIGSSLMSSWLTGAGTVKSEDPEPSSEPSASAPSSRSTLNQSVNSTDLRIKEEHENDDLHVSEERLFDAEMMEDMKAADDGMVHSLLDDFVKAEPDDPFGGDPAPVLMANASDVKKAKSFLSWLPSKPANPNGRRKDRLLVLVGTYTIGKEKIVKACARALQTRIFCPSPRKYDVYGKLEDPELHELLTRDPAEADVFVTNLSAINGQGLHDLVAELRTQGHDIKRAIAFRPTGWTYKPPAGIDTTAPDLRRLIAWNQSRTFGPDRLFPTRDSSREYQIYGVPYSEHSSFFELTAFALSLDYDRIIATVNVGNPASRAKMEKWFERWMIEKKRRQKAGEPDRLPSRTLDYW</sequence>
<comment type="subcellular location">
    <subcellularLocation>
        <location evidence="1">Nucleus</location>
    </subcellularLocation>
</comment>
<feature type="compositionally biased region" description="Low complexity" evidence="6">
    <location>
        <begin position="454"/>
        <end position="464"/>
    </location>
</feature>
<feature type="region of interest" description="Disordered" evidence="6">
    <location>
        <begin position="545"/>
        <end position="575"/>
    </location>
</feature>
<dbReference type="GO" id="GO:0036297">
    <property type="term" value="P:interstrand cross-link repair"/>
    <property type="evidence" value="ECO:0007669"/>
    <property type="project" value="TreeGrafter"/>
</dbReference>
<feature type="compositionally biased region" description="Low complexity" evidence="6">
    <location>
        <begin position="557"/>
        <end position="568"/>
    </location>
</feature>
<dbReference type="Proteomes" id="UP001176521">
    <property type="component" value="Unassembled WGS sequence"/>
</dbReference>
<feature type="compositionally biased region" description="Low complexity" evidence="6">
    <location>
        <begin position="20"/>
        <end position="31"/>
    </location>
</feature>
<keyword evidence="4" id="KW-0234">DNA repair</keyword>
<keyword evidence="9" id="KW-1185">Reference proteome</keyword>
<name>A0AAN6GCT0_9BASI</name>
<dbReference type="FunFam" id="3.40.50.12650:FF:000007">
    <property type="entry name" value="DNA cross-link repair 1A protein, variant"/>
    <property type="match status" value="1"/>
</dbReference>
<protein>
    <submittedName>
        <fullName evidence="8">DNA cross-link repair protein PSO2/SNM1</fullName>
    </submittedName>
</protein>
<evidence type="ECO:0000256" key="2">
    <source>
        <dbReference type="ARBA" id="ARBA00010304"/>
    </source>
</evidence>
<dbReference type="Gene3D" id="3.60.15.10">
    <property type="entry name" value="Ribonuclease Z/Hydroxyacylglutathione hydrolase-like"/>
    <property type="match status" value="1"/>
</dbReference>
<keyword evidence="3" id="KW-0227">DNA damage</keyword>
<comment type="similarity">
    <text evidence="2">Belongs to the DNA repair metallo-beta-lactamase (DRMBL) family.</text>
</comment>
<gene>
    <name evidence="8" type="primary">pso2</name>
    <name evidence="8" type="ORF">OC842_004058</name>
</gene>
<dbReference type="AlphaFoldDB" id="A0AAN6GCT0"/>
<dbReference type="SUPFAM" id="SSF56281">
    <property type="entry name" value="Metallo-hydrolase/oxidoreductase"/>
    <property type="match status" value="1"/>
</dbReference>
<feature type="compositionally biased region" description="Low complexity" evidence="6">
    <location>
        <begin position="151"/>
        <end position="173"/>
    </location>
</feature>
<evidence type="ECO:0000256" key="5">
    <source>
        <dbReference type="ARBA" id="ARBA00023242"/>
    </source>
</evidence>
<dbReference type="GO" id="GO:0006303">
    <property type="term" value="P:double-strand break repair via nonhomologous end joining"/>
    <property type="evidence" value="ECO:0007669"/>
    <property type="project" value="TreeGrafter"/>
</dbReference>
<feature type="compositionally biased region" description="Basic residues" evidence="6">
    <location>
        <begin position="1"/>
        <end position="11"/>
    </location>
</feature>
<comment type="caution">
    <text evidence="8">The sequence shown here is derived from an EMBL/GenBank/DDBJ whole genome shotgun (WGS) entry which is preliminary data.</text>
</comment>
<evidence type="ECO:0000256" key="3">
    <source>
        <dbReference type="ARBA" id="ARBA00022763"/>
    </source>
</evidence>
<feature type="region of interest" description="Disordered" evidence="6">
    <location>
        <begin position="443"/>
        <end position="464"/>
    </location>
</feature>
<dbReference type="PANTHER" id="PTHR23240">
    <property type="entry name" value="DNA CROSS-LINK REPAIR PROTEIN PSO2/SNM1-RELATED"/>
    <property type="match status" value="1"/>
</dbReference>
<dbReference type="GO" id="GO:0003684">
    <property type="term" value="F:damaged DNA binding"/>
    <property type="evidence" value="ECO:0007669"/>
    <property type="project" value="TreeGrafter"/>
</dbReference>
<dbReference type="InterPro" id="IPR036866">
    <property type="entry name" value="RibonucZ/Hydroxyglut_hydro"/>
</dbReference>
<keyword evidence="5" id="KW-0539">Nucleus</keyword>
<evidence type="ECO:0000256" key="1">
    <source>
        <dbReference type="ARBA" id="ARBA00004123"/>
    </source>
</evidence>
<dbReference type="EMBL" id="JAPDMQ010000226">
    <property type="protein sequence ID" value="KAK0530048.1"/>
    <property type="molecule type" value="Genomic_DNA"/>
</dbReference>
<dbReference type="GO" id="GO:0005634">
    <property type="term" value="C:nucleus"/>
    <property type="evidence" value="ECO:0007669"/>
    <property type="project" value="UniProtKB-SubCell"/>
</dbReference>
<feature type="compositionally biased region" description="Low complexity" evidence="6">
    <location>
        <begin position="88"/>
        <end position="107"/>
    </location>
</feature>
<reference evidence="8" key="1">
    <citation type="journal article" date="2023" name="PhytoFront">
        <title>Draft Genome Resources of Seven Strains of Tilletia horrida, Causal Agent of Kernel Smut of Rice.</title>
        <authorList>
            <person name="Khanal S."/>
            <person name="Antony Babu S."/>
            <person name="Zhou X.G."/>
        </authorList>
    </citation>
    <scope>NUCLEOTIDE SEQUENCE</scope>
    <source>
        <strain evidence="8">TX3</strain>
    </source>
</reference>
<feature type="region of interest" description="Disordered" evidence="6">
    <location>
        <begin position="1"/>
        <end position="114"/>
    </location>
</feature>
<dbReference type="Pfam" id="PF07522">
    <property type="entry name" value="DRMBL"/>
    <property type="match status" value="1"/>
</dbReference>
<dbReference type="Gene3D" id="3.40.50.12650">
    <property type="match status" value="1"/>
</dbReference>
<feature type="domain" description="DNA repair metallo-beta-lactamase" evidence="7">
    <location>
        <begin position="713"/>
        <end position="844"/>
    </location>
</feature>
<dbReference type="CDD" id="cd16273">
    <property type="entry name" value="SNM1A-1C-like_MBL-fold"/>
    <property type="match status" value="1"/>
</dbReference>
<feature type="region of interest" description="Disordered" evidence="6">
    <location>
        <begin position="144"/>
        <end position="188"/>
    </location>
</feature>
<dbReference type="InterPro" id="IPR011084">
    <property type="entry name" value="DRMBL"/>
</dbReference>
<dbReference type="GO" id="GO:0035312">
    <property type="term" value="F:5'-3' DNA exonuclease activity"/>
    <property type="evidence" value="ECO:0007669"/>
    <property type="project" value="TreeGrafter"/>
</dbReference>
<evidence type="ECO:0000256" key="6">
    <source>
        <dbReference type="SAM" id="MobiDB-lite"/>
    </source>
</evidence>
<evidence type="ECO:0000259" key="7">
    <source>
        <dbReference type="Pfam" id="PF07522"/>
    </source>
</evidence>
<proteinExistence type="inferred from homology"/>
<evidence type="ECO:0000313" key="8">
    <source>
        <dbReference type="EMBL" id="KAK0530048.1"/>
    </source>
</evidence>
<organism evidence="8 9">
    <name type="scientific">Tilletia horrida</name>
    <dbReference type="NCBI Taxonomy" id="155126"/>
    <lineage>
        <taxon>Eukaryota</taxon>
        <taxon>Fungi</taxon>
        <taxon>Dikarya</taxon>
        <taxon>Basidiomycota</taxon>
        <taxon>Ustilaginomycotina</taxon>
        <taxon>Exobasidiomycetes</taxon>
        <taxon>Tilletiales</taxon>
        <taxon>Tilletiaceae</taxon>
        <taxon>Tilletia</taxon>
    </lineage>
</organism>
<accession>A0AAN6GCT0</accession>
<evidence type="ECO:0000313" key="9">
    <source>
        <dbReference type="Proteomes" id="UP001176521"/>
    </source>
</evidence>
<dbReference type="PANTHER" id="PTHR23240:SF6">
    <property type="entry name" value="DNA CROSS-LINK REPAIR 1A PROTEIN"/>
    <property type="match status" value="1"/>
</dbReference>